<dbReference type="InterPro" id="IPR001466">
    <property type="entry name" value="Beta-lactam-related"/>
</dbReference>
<keyword evidence="3" id="KW-1185">Reference proteome</keyword>
<evidence type="ECO:0000259" key="1">
    <source>
        <dbReference type="Pfam" id="PF00144"/>
    </source>
</evidence>
<dbReference type="InterPro" id="IPR012338">
    <property type="entry name" value="Beta-lactam/transpept-like"/>
</dbReference>
<name>A0ABX1FCW5_9PSEU</name>
<organism evidence="2 3">
    <name type="scientific">Lentzea indica</name>
    <dbReference type="NCBI Taxonomy" id="2604800"/>
    <lineage>
        <taxon>Bacteria</taxon>
        <taxon>Bacillati</taxon>
        <taxon>Actinomycetota</taxon>
        <taxon>Actinomycetes</taxon>
        <taxon>Pseudonocardiales</taxon>
        <taxon>Pseudonocardiaceae</taxon>
        <taxon>Lentzea</taxon>
    </lineage>
</organism>
<accession>A0ABX1FCW5</accession>
<proteinExistence type="predicted"/>
<dbReference type="Gene3D" id="3.40.710.10">
    <property type="entry name" value="DD-peptidase/beta-lactamase superfamily"/>
    <property type="match status" value="1"/>
</dbReference>
<dbReference type="InterPro" id="IPR050491">
    <property type="entry name" value="AmpC-like"/>
</dbReference>
<dbReference type="PANTHER" id="PTHR46825">
    <property type="entry name" value="D-ALANYL-D-ALANINE-CARBOXYPEPTIDASE/ENDOPEPTIDASE AMPH"/>
    <property type="match status" value="1"/>
</dbReference>
<protein>
    <submittedName>
        <fullName evidence="2">Beta-lactamase family protein</fullName>
    </submittedName>
</protein>
<dbReference type="Pfam" id="PF00144">
    <property type="entry name" value="Beta-lactamase"/>
    <property type="match status" value="1"/>
</dbReference>
<dbReference type="Proteomes" id="UP001515943">
    <property type="component" value="Unassembled WGS sequence"/>
</dbReference>
<gene>
    <name evidence="2" type="ORF">FXN61_07880</name>
</gene>
<reference evidence="2 3" key="1">
    <citation type="submission" date="2019-08" db="EMBL/GenBank/DDBJ databases">
        <title>Lentzea from Indian Himalayas.</title>
        <authorList>
            <person name="Mandal S."/>
            <person name="Mallick Gupta A."/>
            <person name="Maiti P.K."/>
            <person name="Sarkar J."/>
            <person name="Mandal S."/>
        </authorList>
    </citation>
    <scope>NUCLEOTIDE SEQUENCE [LARGE SCALE GENOMIC DNA]</scope>
    <source>
        <strain evidence="2 3">PSKA42</strain>
    </source>
</reference>
<dbReference type="RefSeq" id="WP_167971749.1">
    <property type="nucleotide sequence ID" value="NZ_VSRL01000019.1"/>
</dbReference>
<sequence>MFDTDIISRRFKCTAQTRQVPGAQLTIHHRGETLTWEFGVTELGSALTVQRDTAIPIGSVTKAFTATLAMALVSDGDLDLDTPVMEHSSELRRLSPGLTLRHLLSHTGGLTSDFEPDDATSPRRHLQDCCALVPVLPPGTCFSYSNVGYVIVAHLVELVTGMTWAEAAEVLLLRPLGITPAFVGRADTPRQVATGHTVNRATGAIRPVEQSLADAEAATGALAMSALDLVTFGRMHLPGDGGIISADALATMHKPQPGADPFGLAEGWGLGLAVYGGTWLGHDGMGDGTSCHLRIQPDSGTVVALTTNSSSGYQMWKQLIPELRSAGLVVGDHEPLSGSPRPIPPPAACAGRYRNGDTEYSIAIADGDGLRLTIDGELSAQLIPYEGLAFSINDPWTGEFVQAGRFLPDDVQRVHGIQITGRTAARVDF</sequence>
<feature type="domain" description="Beta-lactamase-related" evidence="1">
    <location>
        <begin position="9"/>
        <end position="317"/>
    </location>
</feature>
<dbReference type="SUPFAM" id="SSF56601">
    <property type="entry name" value="beta-lactamase/transpeptidase-like"/>
    <property type="match status" value="1"/>
</dbReference>
<evidence type="ECO:0000313" key="3">
    <source>
        <dbReference type="Proteomes" id="UP001515943"/>
    </source>
</evidence>
<evidence type="ECO:0000313" key="2">
    <source>
        <dbReference type="EMBL" id="NKE56755.1"/>
    </source>
</evidence>
<dbReference type="PANTHER" id="PTHR46825:SF12">
    <property type="entry name" value="PENICILLIN-BINDING PROTEIN 4"/>
    <property type="match status" value="1"/>
</dbReference>
<dbReference type="EMBL" id="VSRL01000019">
    <property type="protein sequence ID" value="NKE56755.1"/>
    <property type="molecule type" value="Genomic_DNA"/>
</dbReference>
<comment type="caution">
    <text evidence="2">The sequence shown here is derived from an EMBL/GenBank/DDBJ whole genome shotgun (WGS) entry which is preliminary data.</text>
</comment>